<dbReference type="GO" id="GO:0019379">
    <property type="term" value="P:sulfate assimilation, phosphoadenylyl sulfate reduction by phosphoadenylyl-sulfate reductase (thioredoxin)"/>
    <property type="evidence" value="ECO:0007669"/>
    <property type="project" value="TreeGrafter"/>
</dbReference>
<dbReference type="GO" id="GO:0010134">
    <property type="term" value="P:sulfate assimilation via adenylyl sulfate reduction"/>
    <property type="evidence" value="ECO:0007669"/>
    <property type="project" value="TreeGrafter"/>
</dbReference>
<keyword evidence="1 3" id="KW-0808">Transferase</keyword>
<dbReference type="GO" id="GO:0004020">
    <property type="term" value="F:adenylylsulfate kinase activity"/>
    <property type="evidence" value="ECO:0007669"/>
    <property type="project" value="UniProtKB-EC"/>
</dbReference>
<protein>
    <submittedName>
        <fullName evidence="3">Adenylylsulfate kinase</fullName>
        <ecNumber evidence="3">2.7.1.25</ecNumber>
    </submittedName>
</protein>
<reference evidence="3" key="1">
    <citation type="journal article" date="2015" name="Proc. Natl. Acad. Sci. U.S.A.">
        <title>Networks of energetic and metabolic interactions define dynamics in microbial communities.</title>
        <authorList>
            <person name="Embree M."/>
            <person name="Liu J.K."/>
            <person name="Al-Bassam M.M."/>
            <person name="Zengler K."/>
        </authorList>
    </citation>
    <scope>NUCLEOTIDE SEQUENCE</scope>
</reference>
<dbReference type="CDD" id="cd02027">
    <property type="entry name" value="APSK"/>
    <property type="match status" value="1"/>
</dbReference>
<dbReference type="InterPro" id="IPR059117">
    <property type="entry name" value="APS_kinase_dom"/>
</dbReference>
<evidence type="ECO:0000313" key="3">
    <source>
        <dbReference type="EMBL" id="KUG27767.1"/>
    </source>
</evidence>
<gene>
    <name evidence="3" type="ORF">ASZ90_002369</name>
</gene>
<dbReference type="GO" id="GO:0005524">
    <property type="term" value="F:ATP binding"/>
    <property type="evidence" value="ECO:0007669"/>
    <property type="project" value="InterPro"/>
</dbReference>
<accession>A0A0W8G3N0</accession>
<dbReference type="SUPFAM" id="SSF52540">
    <property type="entry name" value="P-loop containing nucleoside triphosphate hydrolases"/>
    <property type="match status" value="1"/>
</dbReference>
<comment type="caution">
    <text evidence="3">The sequence shown here is derived from an EMBL/GenBank/DDBJ whole genome shotgun (WGS) entry which is preliminary data.</text>
</comment>
<dbReference type="Pfam" id="PF01583">
    <property type="entry name" value="APS_kinase"/>
    <property type="match status" value="1"/>
</dbReference>
<proteinExistence type="predicted"/>
<dbReference type="GO" id="GO:0005737">
    <property type="term" value="C:cytoplasm"/>
    <property type="evidence" value="ECO:0007669"/>
    <property type="project" value="TreeGrafter"/>
</dbReference>
<dbReference type="PANTHER" id="PTHR42700">
    <property type="entry name" value="SULFATE ADENYLYLTRANSFERASE"/>
    <property type="match status" value="1"/>
</dbReference>
<dbReference type="AlphaFoldDB" id="A0A0W8G3N0"/>
<name>A0A0W8G3N0_9ZZZZ</name>
<dbReference type="EMBL" id="LNQE01000290">
    <property type="protein sequence ID" value="KUG27767.1"/>
    <property type="molecule type" value="Genomic_DNA"/>
</dbReference>
<dbReference type="InterPro" id="IPR027417">
    <property type="entry name" value="P-loop_NTPase"/>
</dbReference>
<evidence type="ECO:0000256" key="1">
    <source>
        <dbReference type="ARBA" id="ARBA00022679"/>
    </source>
</evidence>
<dbReference type="PANTHER" id="PTHR42700:SF1">
    <property type="entry name" value="SULFATE ADENYLYLTRANSFERASE"/>
    <property type="match status" value="1"/>
</dbReference>
<dbReference type="EC" id="2.7.1.25" evidence="3"/>
<organism evidence="3">
    <name type="scientific">hydrocarbon metagenome</name>
    <dbReference type="NCBI Taxonomy" id="938273"/>
    <lineage>
        <taxon>unclassified sequences</taxon>
        <taxon>metagenomes</taxon>
        <taxon>ecological metagenomes</taxon>
    </lineage>
</organism>
<dbReference type="NCBIfam" id="NF004041">
    <property type="entry name" value="PRK05541.1"/>
    <property type="match status" value="1"/>
</dbReference>
<evidence type="ECO:0000259" key="2">
    <source>
        <dbReference type="Pfam" id="PF01583"/>
    </source>
</evidence>
<feature type="domain" description="APS kinase" evidence="2">
    <location>
        <begin position="1"/>
        <end position="147"/>
    </location>
</feature>
<dbReference type="GO" id="GO:0004781">
    <property type="term" value="F:sulfate adenylyltransferase (ATP) activity"/>
    <property type="evidence" value="ECO:0007669"/>
    <property type="project" value="TreeGrafter"/>
</dbReference>
<sequence>MVIWIIGLSGSGKTTLAAEVVRLMRRAKRPVVLLDGDAVREVFDNDLGHSMADRRKNADRLCRLGRFLEEQGINVVCAVLSMFETSRKWNRANLRRYHEVYLDAPLASLVARDPKGLYARALRGEIADFPGVGLPFPVPTRPDMVIDNTGDVAGLLAHAPVLADLAE</sequence>
<dbReference type="Gene3D" id="3.40.50.300">
    <property type="entry name" value="P-loop containing nucleotide triphosphate hydrolases"/>
    <property type="match status" value="1"/>
</dbReference>
<dbReference type="InterPro" id="IPR050512">
    <property type="entry name" value="Sulf_AdTrans/APS_kinase"/>
</dbReference>
<keyword evidence="3" id="KW-0418">Kinase</keyword>